<name>A0ABN7NSF6_TIMPD</name>
<evidence type="ECO:0000259" key="1">
    <source>
        <dbReference type="PROSITE" id="PS50076"/>
    </source>
</evidence>
<reference evidence="2" key="1">
    <citation type="submission" date="2021-03" db="EMBL/GenBank/DDBJ databases">
        <authorList>
            <person name="Tran Van P."/>
        </authorList>
    </citation>
    <scope>NUCLEOTIDE SEQUENCE</scope>
</reference>
<feature type="domain" description="J" evidence="1">
    <location>
        <begin position="1"/>
        <end position="58"/>
    </location>
</feature>
<keyword evidence="3" id="KW-1185">Reference proteome</keyword>
<comment type="caution">
    <text evidence="2">The sequence shown here is derived from an EMBL/GenBank/DDBJ whole genome shotgun (WGS) entry which is preliminary data.</text>
</comment>
<dbReference type="Gene3D" id="1.10.287.110">
    <property type="entry name" value="DnaJ domain"/>
    <property type="match status" value="1"/>
</dbReference>
<dbReference type="EMBL" id="CAJPIN010003309">
    <property type="protein sequence ID" value="CAG2056058.1"/>
    <property type="molecule type" value="Genomic_DNA"/>
</dbReference>
<dbReference type="InterPro" id="IPR018961">
    <property type="entry name" value="DnaJ_homolog_subfam-C_membr-28"/>
</dbReference>
<evidence type="ECO:0000313" key="2">
    <source>
        <dbReference type="EMBL" id="CAG2056058.1"/>
    </source>
</evidence>
<dbReference type="Proteomes" id="UP001153148">
    <property type="component" value="Unassembled WGS sequence"/>
</dbReference>
<evidence type="ECO:0000313" key="3">
    <source>
        <dbReference type="Proteomes" id="UP001153148"/>
    </source>
</evidence>
<dbReference type="PANTHER" id="PTHR39158">
    <property type="entry name" value="OS08G0560600 PROTEIN"/>
    <property type="match status" value="1"/>
</dbReference>
<dbReference type="InterPro" id="IPR001623">
    <property type="entry name" value="DnaJ_domain"/>
</dbReference>
<dbReference type="PROSITE" id="PS50076">
    <property type="entry name" value="DNAJ_2"/>
    <property type="match status" value="1"/>
</dbReference>
<proteinExistence type="predicted"/>
<dbReference type="Pfam" id="PF00226">
    <property type="entry name" value="DnaJ"/>
    <property type="match status" value="1"/>
</dbReference>
<dbReference type="InterPro" id="IPR052573">
    <property type="entry name" value="DnaJ_C_subfamily_28"/>
</dbReference>
<dbReference type="InterPro" id="IPR036869">
    <property type="entry name" value="J_dom_sf"/>
</dbReference>
<organism evidence="2 3">
    <name type="scientific">Timema podura</name>
    <name type="common">Walking stick</name>
    <dbReference type="NCBI Taxonomy" id="61482"/>
    <lineage>
        <taxon>Eukaryota</taxon>
        <taxon>Metazoa</taxon>
        <taxon>Ecdysozoa</taxon>
        <taxon>Arthropoda</taxon>
        <taxon>Hexapoda</taxon>
        <taxon>Insecta</taxon>
        <taxon>Pterygota</taxon>
        <taxon>Neoptera</taxon>
        <taxon>Polyneoptera</taxon>
        <taxon>Phasmatodea</taxon>
        <taxon>Timematodea</taxon>
        <taxon>Timematoidea</taxon>
        <taxon>Timematidae</taxon>
        <taxon>Timema</taxon>
    </lineage>
</organism>
<protein>
    <recommendedName>
        <fullName evidence="1">J domain-containing protein</fullName>
    </recommendedName>
</protein>
<feature type="non-terminal residue" evidence="2">
    <location>
        <position position="308"/>
    </location>
</feature>
<accession>A0ABN7NSF6</accession>
<dbReference type="CDD" id="cd06257">
    <property type="entry name" value="DnaJ"/>
    <property type="match status" value="1"/>
</dbReference>
<feature type="non-terminal residue" evidence="2">
    <location>
        <position position="1"/>
    </location>
</feature>
<dbReference type="SUPFAM" id="SSF46565">
    <property type="entry name" value="Chaperone J-domain"/>
    <property type="match status" value="1"/>
</dbReference>
<dbReference type="PANTHER" id="PTHR39158:SF1">
    <property type="entry name" value="DNAJ HOMOLOG SUBFAMILY C MEMBER 28"/>
    <property type="match status" value="1"/>
</dbReference>
<sequence length="308" mass="35300">CDQEDVRQAFLKLAKRFHPDSASPEADSIKFNLIEEAYRKLNNKFAQTRLRGNEDNSDFNCNKNKAVKEFDIKHTAPQHRQYLSYGGYGYGPPQKREKQFMKHRADVAINNIYNHRVSKLSKYVDEVMVVKDKKESKKIKISSEIDRLVEDLIQESMAKGDFDHLSGKGKPLPYKNTNPYVDFVTQKMNEVLIENGFTPEWITLQKEIREELHILRESLFSDRTYFGTFPLFDDEIIEWTKLVARHNDLGFGPSGLSLIGPDGEPYRALVLTWTVVVPKLDRGASTGVYLSTHSGCIPTPLPKCKGKV</sequence>
<dbReference type="Pfam" id="PF09350">
    <property type="entry name" value="DJC28_CD"/>
    <property type="match status" value="1"/>
</dbReference>
<gene>
    <name evidence="2" type="ORF">TPAB3V08_LOCUS3055</name>
</gene>